<name>A0AAN9ASG7_9CAEN</name>
<protein>
    <submittedName>
        <fullName evidence="2">Uncharacterized protein</fullName>
    </submittedName>
</protein>
<keyword evidence="3" id="KW-1185">Reference proteome</keyword>
<feature type="compositionally biased region" description="Pro residues" evidence="1">
    <location>
        <begin position="725"/>
        <end position="734"/>
    </location>
</feature>
<evidence type="ECO:0000313" key="2">
    <source>
        <dbReference type="EMBL" id="KAK7092408.1"/>
    </source>
</evidence>
<comment type="caution">
    <text evidence="2">The sequence shown here is derived from an EMBL/GenBank/DDBJ whole genome shotgun (WGS) entry which is preliminary data.</text>
</comment>
<feature type="compositionally biased region" description="Acidic residues" evidence="1">
    <location>
        <begin position="687"/>
        <end position="697"/>
    </location>
</feature>
<gene>
    <name evidence="2" type="ORF">V1264_008154</name>
</gene>
<dbReference type="PANTHER" id="PTHR33480:SF1">
    <property type="entry name" value="TYR RECOMBINASE DOMAIN-CONTAINING PROTEIN"/>
    <property type="match status" value="1"/>
</dbReference>
<evidence type="ECO:0000313" key="3">
    <source>
        <dbReference type="Proteomes" id="UP001374579"/>
    </source>
</evidence>
<dbReference type="AlphaFoldDB" id="A0AAN9ASG7"/>
<feature type="compositionally biased region" description="Low complexity" evidence="1">
    <location>
        <begin position="799"/>
        <end position="808"/>
    </location>
</feature>
<dbReference type="Proteomes" id="UP001374579">
    <property type="component" value="Unassembled WGS sequence"/>
</dbReference>
<feature type="region of interest" description="Disordered" evidence="1">
    <location>
        <begin position="687"/>
        <end position="753"/>
    </location>
</feature>
<reference evidence="2 3" key="1">
    <citation type="submission" date="2024-02" db="EMBL/GenBank/DDBJ databases">
        <title>Chromosome-scale genome assembly of the rough periwinkle Littorina saxatilis.</title>
        <authorList>
            <person name="De Jode A."/>
            <person name="Faria R."/>
            <person name="Formenti G."/>
            <person name="Sims Y."/>
            <person name="Smith T.P."/>
            <person name="Tracey A."/>
            <person name="Wood J.M.D."/>
            <person name="Zagrodzka Z.B."/>
            <person name="Johannesson K."/>
            <person name="Butlin R.K."/>
            <person name="Leder E.H."/>
        </authorList>
    </citation>
    <scope>NUCLEOTIDE SEQUENCE [LARGE SCALE GENOMIC DNA]</scope>
    <source>
        <strain evidence="2">Snail1</strain>
        <tissue evidence="2">Muscle</tissue>
    </source>
</reference>
<sequence>MVQAALAKSLPAIPLPDDTSNHPVDCSFEPQALVTEDSTSSHHSVDSQMDFSDKDMTYVPDSASSIDGSHLYPPLFFGSQLITKMATGTESTCPAPAEPACPESTSCPKEDPCRIKGLSFAETKTVGDKTVPKPKQHFCLFCQKPQSRLPRHIETQHKDEKSMVPYLNAKKGSGEKKAELTKLRNAGDHQHNLSVLRNVSGTLVVKRRKRESPSVSNFVACPYCLGYFQIKDIYRHKCVEANDGSRREFVKKGKLMLPDSECKEDESEAFQSFLDTLQSDHIRLVVKTDPLIKELARSQVKRHGFNPSRFAQIRNKVREVSRLLLKLRKVSGLENASLKEFLTPEMFKTVIEATKQVAGYEAEEYKFRIPSLANKLGYTIKLCADILEVQAVEKRNDSLKCDVQGYLKLHQMRWNEEISAHASRNLYEQKKGHAKRLPLSRDVAKLSSHLSNVSAAATQTLTTAHEEKEIKAAWKSLAEVTLTQIILFNRRRSGEASRMKLVDLNQHETHDVDVFKSLSTFEKILCNKLTRIEIIGKRGRIVPILMTAQVKAAVELLVQKRDDAGVSGSNKFVFSCTFFQSEGHIRGSDTLRKFVTSAQLAEPQFITSTSLRKQVATLSQIVSLKDNELDALAQFMGHDVRTHREYYRLPSDMMQLAKVSKLLLALEKGKLQDHQRCTLDEMEVAEDEAITSDEEAEFVEKGHSPIPERSASGRFATKDSLAPPHNQPSPPMHQPCPATAAPDNSADDEEAPEIQRKFQRCAADSSACSNSEPPSSWTFSPVGVAMMNKRCSVFTQITSPSASSNESSTDNEYLPEQWSHSKPKKLKSKATRNSSNQPRRLWLEEEVKAVEAHLLKYIATQVLPRKEDIQKCLQAEEALKNRTWLHVKNYVRNRITALQRNQRN</sequence>
<proteinExistence type="predicted"/>
<organism evidence="2 3">
    <name type="scientific">Littorina saxatilis</name>
    <dbReference type="NCBI Taxonomy" id="31220"/>
    <lineage>
        <taxon>Eukaryota</taxon>
        <taxon>Metazoa</taxon>
        <taxon>Spiralia</taxon>
        <taxon>Lophotrochozoa</taxon>
        <taxon>Mollusca</taxon>
        <taxon>Gastropoda</taxon>
        <taxon>Caenogastropoda</taxon>
        <taxon>Littorinimorpha</taxon>
        <taxon>Littorinoidea</taxon>
        <taxon>Littorinidae</taxon>
        <taxon>Littorina</taxon>
    </lineage>
</organism>
<evidence type="ECO:0000256" key="1">
    <source>
        <dbReference type="SAM" id="MobiDB-lite"/>
    </source>
</evidence>
<feature type="compositionally biased region" description="Basic residues" evidence="1">
    <location>
        <begin position="821"/>
        <end position="830"/>
    </location>
</feature>
<feature type="region of interest" description="Disordered" evidence="1">
    <location>
        <begin position="799"/>
        <end position="837"/>
    </location>
</feature>
<dbReference type="PANTHER" id="PTHR33480">
    <property type="entry name" value="SET DOMAIN-CONTAINING PROTEIN-RELATED"/>
    <property type="match status" value="1"/>
</dbReference>
<accession>A0AAN9ASG7</accession>
<dbReference type="EMBL" id="JBAMIC010000021">
    <property type="protein sequence ID" value="KAK7092408.1"/>
    <property type="molecule type" value="Genomic_DNA"/>
</dbReference>